<dbReference type="SUPFAM" id="SSF109604">
    <property type="entry name" value="HD-domain/PDEase-like"/>
    <property type="match status" value="1"/>
</dbReference>
<comment type="caution">
    <text evidence="2">The sequence shown here is derived from an EMBL/GenBank/DDBJ whole genome shotgun (WGS) entry which is preliminary data.</text>
</comment>
<organism evidence="2 3">
    <name type="scientific">Candidatus Abyssobacteria bacterium SURF_17</name>
    <dbReference type="NCBI Taxonomy" id="2093361"/>
    <lineage>
        <taxon>Bacteria</taxon>
        <taxon>Pseudomonadati</taxon>
        <taxon>Candidatus Hydrogenedentota</taxon>
        <taxon>Candidatus Abyssobacteria</taxon>
    </lineage>
</organism>
<evidence type="ECO:0000313" key="3">
    <source>
        <dbReference type="Proteomes" id="UP000285961"/>
    </source>
</evidence>
<dbReference type="PANTHER" id="PTHR38659">
    <property type="entry name" value="METAL-DEPENDENT PHOSPHOHYDROLASE"/>
    <property type="match status" value="1"/>
</dbReference>
<dbReference type="Pfam" id="PF01966">
    <property type="entry name" value="HD"/>
    <property type="match status" value="1"/>
</dbReference>
<sequence length="181" mass="19917">MIREEALKLINEHVKTRNLRKHMIAAEVCMRALAARLGENEDEWAMAGLLHDLDYDQTVNDFERHGILTKEILQTYDVSPAMLDAIIAHAGKKTISSKMELALYAVDPLTGLIVAAALMHPTKKIANVDTGFVMNRFKEKRFAAGADRDQIRRGEGLGLSLEEFVGICLGAMQGAAGELGL</sequence>
<dbReference type="InterPro" id="IPR006674">
    <property type="entry name" value="HD_domain"/>
</dbReference>
<dbReference type="PANTHER" id="PTHR38659:SF1">
    <property type="entry name" value="METAL DEPENDENT PHOSPHOHYDROLASE"/>
    <property type="match status" value="1"/>
</dbReference>
<reference evidence="2 3" key="1">
    <citation type="journal article" date="2017" name="ISME J.">
        <title>Energy and carbon metabolisms in a deep terrestrial subsurface fluid microbial community.</title>
        <authorList>
            <person name="Momper L."/>
            <person name="Jungbluth S.P."/>
            <person name="Lee M.D."/>
            <person name="Amend J.P."/>
        </authorList>
    </citation>
    <scope>NUCLEOTIDE SEQUENCE [LARGE SCALE GENOMIC DNA]</scope>
    <source>
        <strain evidence="2">SURF_17</strain>
    </source>
</reference>
<dbReference type="AlphaFoldDB" id="A0A419F2R9"/>
<dbReference type="InterPro" id="IPR006675">
    <property type="entry name" value="HDIG_dom"/>
</dbReference>
<evidence type="ECO:0000313" key="2">
    <source>
        <dbReference type="EMBL" id="RJP72748.1"/>
    </source>
</evidence>
<accession>A0A419F2R9</accession>
<gene>
    <name evidence="2" type="ORF">C4532_05575</name>
</gene>
<feature type="domain" description="HD" evidence="1">
    <location>
        <begin position="21"/>
        <end position="100"/>
    </location>
</feature>
<dbReference type="Gene3D" id="1.10.3210.10">
    <property type="entry name" value="Hypothetical protein af1432"/>
    <property type="match status" value="1"/>
</dbReference>
<dbReference type="EMBL" id="QZKI01000040">
    <property type="protein sequence ID" value="RJP72748.1"/>
    <property type="molecule type" value="Genomic_DNA"/>
</dbReference>
<evidence type="ECO:0000259" key="1">
    <source>
        <dbReference type="Pfam" id="PF01966"/>
    </source>
</evidence>
<dbReference type="NCBIfam" id="TIGR00277">
    <property type="entry name" value="HDIG"/>
    <property type="match status" value="1"/>
</dbReference>
<protein>
    <submittedName>
        <fullName evidence="2">HDIG domain-containing protein</fullName>
    </submittedName>
</protein>
<dbReference type="Proteomes" id="UP000285961">
    <property type="component" value="Unassembled WGS sequence"/>
</dbReference>
<name>A0A419F2R9_9BACT</name>
<proteinExistence type="predicted"/>